<evidence type="ECO:0000313" key="1">
    <source>
        <dbReference type="EMBL" id="AEE44446.1"/>
    </source>
</evidence>
<dbReference type="Proteomes" id="UP000008460">
    <property type="component" value="Chromosome"/>
</dbReference>
<accession>F4H6D4</accession>
<dbReference type="KEGG" id="cfi:Celf_0301"/>
<dbReference type="STRING" id="590998.Celf_0301"/>
<proteinExistence type="predicted"/>
<name>F4H6D4_CELFA</name>
<reference evidence="1 2" key="1">
    <citation type="submission" date="2011-04" db="EMBL/GenBank/DDBJ databases">
        <title>Complete sequence of Cellulomonas fimi ATCC 484.</title>
        <authorList>
            <consortium name="US DOE Joint Genome Institute"/>
            <person name="Lucas S."/>
            <person name="Han J."/>
            <person name="Lapidus A."/>
            <person name="Cheng J.-F."/>
            <person name="Goodwin L."/>
            <person name="Pitluck S."/>
            <person name="Peters L."/>
            <person name="Chertkov O."/>
            <person name="Detter J.C."/>
            <person name="Han C."/>
            <person name="Tapia R."/>
            <person name="Land M."/>
            <person name="Hauser L."/>
            <person name="Kyrpides N."/>
            <person name="Ivanova N."/>
            <person name="Ovchinnikova G."/>
            <person name="Pagani I."/>
            <person name="Mead D."/>
            <person name="Brumm P."/>
            <person name="Woyke T."/>
        </authorList>
    </citation>
    <scope>NUCLEOTIDE SEQUENCE [LARGE SCALE GENOMIC DNA]</scope>
    <source>
        <strain evidence="2">ATCC 484 / DSM 20113 / JCM 1341 / NBRC 15513 / NCIMB 8980 / NCTC 7547</strain>
    </source>
</reference>
<keyword evidence="2" id="KW-1185">Reference proteome</keyword>
<sequence length="265" mass="30351">MHVYLIGHAILTRDSGAFTEEEIFDGRLATLMLPDFVNCHDWAYTKAWRAEGEKMRLIQAHMLADWYVHFGAEYQQERVRRGWAYRSMRPATRRYWQFFAEAHALGLRDTAEPNDSVRGFAHTMLEYLVDLHLARSGTFDRYFDQCARELDKIDDETWLTAEVHALAVEGSDPDLHGVAARYKSRASRARSPEEIALLGLCSKFALALSWESVAYVRQFQETIYREVGADAVAALVDEVTHALADPSTFRWADAHYTLSVEPADQ</sequence>
<protein>
    <submittedName>
        <fullName evidence="1">Uncharacterized protein</fullName>
    </submittedName>
</protein>
<organism evidence="1 2">
    <name type="scientific">Cellulomonas fimi (strain ATCC 484 / DSM 20113 / JCM 1341 / CCUG 24087 / LMG 16345 / NBRC 15513 / NCIMB 8980 / NCTC 7547 / NRS-133)</name>
    <dbReference type="NCBI Taxonomy" id="590998"/>
    <lineage>
        <taxon>Bacteria</taxon>
        <taxon>Bacillati</taxon>
        <taxon>Actinomycetota</taxon>
        <taxon>Actinomycetes</taxon>
        <taxon>Micrococcales</taxon>
        <taxon>Cellulomonadaceae</taxon>
        <taxon>Cellulomonas</taxon>
    </lineage>
</organism>
<dbReference type="HOGENOM" id="CLU_1048425_0_0_11"/>
<dbReference type="EMBL" id="CP002666">
    <property type="protein sequence ID" value="AEE44446.1"/>
    <property type="molecule type" value="Genomic_DNA"/>
</dbReference>
<dbReference type="AlphaFoldDB" id="F4H6D4"/>
<gene>
    <name evidence="1" type="ordered locus">Celf_0301</name>
</gene>
<evidence type="ECO:0000313" key="2">
    <source>
        <dbReference type="Proteomes" id="UP000008460"/>
    </source>
</evidence>